<protein>
    <recommendedName>
        <fullName evidence="4">Tryptophan halogenase</fullName>
    </recommendedName>
</protein>
<dbReference type="InterPro" id="IPR036188">
    <property type="entry name" value="FAD/NAD-bd_sf"/>
</dbReference>
<comment type="caution">
    <text evidence="2">The sequence shown here is derived from an EMBL/GenBank/DDBJ whole genome shotgun (WGS) entry which is preliminary data.</text>
</comment>
<sequence>MYGNMGGFGGPTTRTQLDTLVESLTESDADAVRDWLGGANGQGMPGVLNPRALTQHHEAVASDRRRPADDDPQGVRSVGVIGGGTAGFMAALALKAKRPWLDVTLVQSKEIPIIGVGEATVTYMVMFLHHYLGIDANELYRKVMPTWKLGIRFDWGPADDEPFMATFDWHHHSIGGLGALDATGSVNGFTLQSLMMMADRSAVFEVDGKPVSLMKYLPFAYHLDNARFVGYLTELAEQRGIKHVEARLADVVLGGEEWVDHLTTTDGRELKFDFYVDCTGFRSMLLGKTLGTPFHSYADTLFTNSAVTGNMPHDGVLKPYTSATTMQAGWTWNIPTPESDHIGYVYSTDHISDEQAADEIKERFPTVDGLRQVRFRSGRHDKAWRGNVYAIGNSYAFVEPLESTGLLMSALSIQAMVATLPTSWSETPARDVVNLGLGQRWDAIRWFLGIHYKFNTKLDTPFWKDVRERCDVSGFKPLLDLYANGAPLTRRDPFLLDLALGAAPTFFGLAGIDNLLLGQKVPATLLERTETNDDWWQRRKAADALVAKAMTQADALKAFAEHPELNKQLLEDFDSWAGRHIAPYIGMN</sequence>
<dbReference type="OrthoDB" id="103324at2"/>
<gene>
    <name evidence="2" type="ORF">DKT69_08125</name>
</gene>
<evidence type="ECO:0008006" key="4">
    <source>
        <dbReference type="Google" id="ProtNLM"/>
    </source>
</evidence>
<dbReference type="Pfam" id="PF04820">
    <property type="entry name" value="Trp_halogenase"/>
    <property type="match status" value="1"/>
</dbReference>
<accession>A0A317DNM0</accession>
<name>A0A317DNM0_9ACTN</name>
<dbReference type="GO" id="GO:0004497">
    <property type="term" value="F:monooxygenase activity"/>
    <property type="evidence" value="ECO:0007669"/>
    <property type="project" value="InterPro"/>
</dbReference>
<organism evidence="2 3">
    <name type="scientific">Micromonospora sicca</name>
    <dbReference type="NCBI Taxonomy" id="2202420"/>
    <lineage>
        <taxon>Bacteria</taxon>
        <taxon>Bacillati</taxon>
        <taxon>Actinomycetota</taxon>
        <taxon>Actinomycetes</taxon>
        <taxon>Micromonosporales</taxon>
        <taxon>Micromonosporaceae</taxon>
        <taxon>Micromonospora</taxon>
    </lineage>
</organism>
<evidence type="ECO:0000256" key="1">
    <source>
        <dbReference type="ARBA" id="ARBA00038396"/>
    </source>
</evidence>
<evidence type="ECO:0000313" key="2">
    <source>
        <dbReference type="EMBL" id="PWR15962.1"/>
    </source>
</evidence>
<dbReference type="InterPro" id="IPR006905">
    <property type="entry name" value="Flavin_halogenase"/>
</dbReference>
<reference evidence="2 3" key="1">
    <citation type="submission" date="2018-05" db="EMBL/GenBank/DDBJ databases">
        <title>Micromonosporas from Atacama Desert.</title>
        <authorList>
            <person name="Carro L."/>
            <person name="Golinska P."/>
            <person name="Klenk H.-P."/>
            <person name="Goodfellow M."/>
        </authorList>
    </citation>
    <scope>NUCLEOTIDE SEQUENCE [LARGE SCALE GENOMIC DNA]</scope>
    <source>
        <strain evidence="2 3">4G51</strain>
    </source>
</reference>
<proteinExistence type="inferred from homology"/>
<dbReference type="SUPFAM" id="SSF51905">
    <property type="entry name" value="FAD/NAD(P)-binding domain"/>
    <property type="match status" value="1"/>
</dbReference>
<dbReference type="PANTHER" id="PTHR43747:SF4">
    <property type="entry name" value="FLAVIN-DEPENDENT TRYPTOPHAN HALOGENASE"/>
    <property type="match status" value="1"/>
</dbReference>
<dbReference type="RefSeq" id="WP_109800964.1">
    <property type="nucleotide sequence ID" value="NZ_QGKS01000162.1"/>
</dbReference>
<evidence type="ECO:0000313" key="3">
    <source>
        <dbReference type="Proteomes" id="UP000246050"/>
    </source>
</evidence>
<dbReference type="EMBL" id="QGKS01000162">
    <property type="protein sequence ID" value="PWR15962.1"/>
    <property type="molecule type" value="Genomic_DNA"/>
</dbReference>
<comment type="similarity">
    <text evidence="1">Belongs to the flavin-dependent halogenase family. Bacterial tryptophan halogenase subfamily.</text>
</comment>
<dbReference type="PANTHER" id="PTHR43747">
    <property type="entry name" value="FAD-BINDING PROTEIN"/>
    <property type="match status" value="1"/>
</dbReference>
<dbReference type="Gene3D" id="3.50.50.60">
    <property type="entry name" value="FAD/NAD(P)-binding domain"/>
    <property type="match status" value="1"/>
</dbReference>
<dbReference type="AlphaFoldDB" id="A0A317DNM0"/>
<dbReference type="Proteomes" id="UP000246050">
    <property type="component" value="Unassembled WGS sequence"/>
</dbReference>
<dbReference type="InterPro" id="IPR050816">
    <property type="entry name" value="Flavin-dep_Halogenase_NPB"/>
</dbReference>